<dbReference type="AlphaFoldDB" id="A0A4R0YIN0"/>
<dbReference type="Gene3D" id="3.40.50.720">
    <property type="entry name" value="NAD(P)-binding Rossmann-like Domain"/>
    <property type="match status" value="1"/>
</dbReference>
<reference evidence="2 3" key="1">
    <citation type="submission" date="2019-02" db="EMBL/GenBank/DDBJ databases">
        <title>Dyella amyloliquefaciens sp. nov., isolated from forest soil.</title>
        <authorList>
            <person name="Gao Z.-H."/>
            <person name="Qiu L.-H."/>
        </authorList>
    </citation>
    <scope>NUCLEOTIDE SEQUENCE [LARGE SCALE GENOMIC DNA]</scope>
    <source>
        <strain evidence="2 3">KACC 12747</strain>
    </source>
</reference>
<dbReference type="Pfam" id="PF03435">
    <property type="entry name" value="Sacchrp_dh_NADP"/>
    <property type="match status" value="1"/>
</dbReference>
<dbReference type="PANTHER" id="PTHR43796:SF2">
    <property type="entry name" value="CARBOXYNORSPERMIDINE SYNTHASE"/>
    <property type="match status" value="1"/>
</dbReference>
<dbReference type="Proteomes" id="UP000291822">
    <property type="component" value="Unassembled WGS sequence"/>
</dbReference>
<dbReference type="EMBL" id="SJTG01000004">
    <property type="protein sequence ID" value="TCI08300.1"/>
    <property type="molecule type" value="Genomic_DNA"/>
</dbReference>
<evidence type="ECO:0000259" key="1">
    <source>
        <dbReference type="Pfam" id="PF03435"/>
    </source>
</evidence>
<organism evidence="2 3">
    <name type="scientific">Dyella soli</name>
    <dbReference type="NCBI Taxonomy" id="522319"/>
    <lineage>
        <taxon>Bacteria</taxon>
        <taxon>Pseudomonadati</taxon>
        <taxon>Pseudomonadota</taxon>
        <taxon>Gammaproteobacteria</taxon>
        <taxon>Lysobacterales</taxon>
        <taxon>Rhodanobacteraceae</taxon>
        <taxon>Dyella</taxon>
    </lineage>
</organism>
<feature type="domain" description="Saccharopine dehydrogenase NADP binding" evidence="1">
    <location>
        <begin position="3"/>
        <end position="127"/>
    </location>
</feature>
<evidence type="ECO:0000313" key="3">
    <source>
        <dbReference type="Proteomes" id="UP000291822"/>
    </source>
</evidence>
<dbReference type="RefSeq" id="WP_131151759.1">
    <property type="nucleotide sequence ID" value="NZ_SJTG01000004.1"/>
</dbReference>
<comment type="caution">
    <text evidence="2">The sequence shown here is derived from an EMBL/GenBank/DDBJ whole genome shotgun (WGS) entry which is preliminary data.</text>
</comment>
<dbReference type="InterPro" id="IPR005097">
    <property type="entry name" value="Sacchrp_dh_NADP-bd"/>
</dbReference>
<dbReference type="InterPro" id="IPR036291">
    <property type="entry name" value="NAD(P)-bd_dom_sf"/>
</dbReference>
<accession>A0A4R0YIN0</accession>
<name>A0A4R0YIN0_9GAMM</name>
<dbReference type="SUPFAM" id="SSF51735">
    <property type="entry name" value="NAD(P)-binding Rossmann-fold domains"/>
    <property type="match status" value="1"/>
</dbReference>
<gene>
    <name evidence="2" type="ORF">EZM97_27070</name>
</gene>
<keyword evidence="3" id="KW-1185">Reference proteome</keyword>
<sequence>MRVVVLGATGVFGSRAVRRLAHDPRFKLVLAGRRLPALEALRDELGDPLIDVAKLDIGTPAFADALAALHPQLVIHAAGPFQGQDYDVADACIACGSHYIDLADARQFVNGITALDRRARDAGCLIVSGASSVPALSAAVVDTFLPRFAELQTIEHAINPGNRTPRGDATVAAILGYCGKPIRAWRDGRWQQVHGWMDSRWQAFRFGRRWTGACDVPDLDLFPERYRGVRTVVFRAGLELTFLQGATWLMAWLVRFGLIDNLANHAARLRRMSEWFLSFGSDVGGMVVEMRGTGTDGAPLTLRWWLDADAGDGPQVPITPLVVLARRMADGQVAETGAMPCMGLMSLDDIVSDFKGFALKSGVEDLTVSR</sequence>
<protein>
    <submittedName>
        <fullName evidence="2">Saccharopine dehydrogenase</fullName>
    </submittedName>
</protein>
<evidence type="ECO:0000313" key="2">
    <source>
        <dbReference type="EMBL" id="TCI08300.1"/>
    </source>
</evidence>
<dbReference type="PANTHER" id="PTHR43796">
    <property type="entry name" value="CARBOXYNORSPERMIDINE SYNTHASE"/>
    <property type="match status" value="1"/>
</dbReference>
<proteinExistence type="predicted"/>